<dbReference type="Proteomes" id="UP001311730">
    <property type="component" value="Unassembled WGS sequence"/>
</dbReference>
<evidence type="ECO:0000256" key="1">
    <source>
        <dbReference type="ARBA" id="ARBA00009091"/>
    </source>
</evidence>
<evidence type="ECO:0000256" key="3">
    <source>
        <dbReference type="SAM" id="Coils"/>
    </source>
</evidence>
<accession>A0ABU5Z7N8</accession>
<dbReference type="PANTHER" id="PTHR35089">
    <property type="entry name" value="CHAPERONE PROTEIN SKP"/>
    <property type="match status" value="1"/>
</dbReference>
<dbReference type="PANTHER" id="PTHR35089:SF1">
    <property type="entry name" value="CHAPERONE PROTEIN SKP"/>
    <property type="match status" value="1"/>
</dbReference>
<feature type="signal peptide" evidence="5">
    <location>
        <begin position="1"/>
        <end position="24"/>
    </location>
</feature>
<dbReference type="RefSeq" id="WP_323982595.1">
    <property type="nucleotide sequence ID" value="NZ_JAYKBW010000002.1"/>
</dbReference>
<dbReference type="Gene3D" id="3.30.910.20">
    <property type="entry name" value="Skp domain"/>
    <property type="match status" value="1"/>
</dbReference>
<evidence type="ECO:0000313" key="7">
    <source>
        <dbReference type="Proteomes" id="UP001311730"/>
    </source>
</evidence>
<organism evidence="6 7">
    <name type="scientific">Capnocytophaga gingivalis</name>
    <dbReference type="NCBI Taxonomy" id="1017"/>
    <lineage>
        <taxon>Bacteria</taxon>
        <taxon>Pseudomonadati</taxon>
        <taxon>Bacteroidota</taxon>
        <taxon>Flavobacteriia</taxon>
        <taxon>Flavobacteriales</taxon>
        <taxon>Flavobacteriaceae</taxon>
        <taxon>Capnocytophaga</taxon>
    </lineage>
</organism>
<gene>
    <name evidence="6" type="ORF">VJJ08_02415</name>
</gene>
<evidence type="ECO:0000313" key="6">
    <source>
        <dbReference type="EMBL" id="MEB3074152.1"/>
    </source>
</evidence>
<feature type="region of interest" description="Disordered" evidence="4">
    <location>
        <begin position="198"/>
        <end position="232"/>
    </location>
</feature>
<dbReference type="Pfam" id="PF03938">
    <property type="entry name" value="OmpH"/>
    <property type="match status" value="1"/>
</dbReference>
<keyword evidence="7" id="KW-1185">Reference proteome</keyword>
<sequence length="232" mass="27258">MNIKVFSISLFLLLSFLQPLLAQKATRIAYVDMNYILANMDEYKVASEQLAQKVAQWEEEIAQKQAEIKTRQEKLEAEKPLLTPETIKDKEEEIQVLTQNLEDYKQKRFGAETGDYITQRWRLVQPIQDQVFNITQEIAKTRKFDYILTSEDAAAIYADEKNDISKVVLRLLKRKDNAEDRNKEISTLLKENLGVDYKTEKQRKQEKAKNEAQKTKNETKTKVRKVRNERAR</sequence>
<comment type="similarity">
    <text evidence="1">Belongs to the Skp family.</text>
</comment>
<reference evidence="6 7" key="1">
    <citation type="submission" date="2023-12" db="EMBL/GenBank/DDBJ databases">
        <title>Genomic sequences of Capnocytophaga and Parvimonas strains.</title>
        <authorList>
            <person name="Watt R.M."/>
            <person name="Wang M."/>
            <person name="Yang T."/>
            <person name="Tong W.M."/>
        </authorList>
    </citation>
    <scope>NUCLEOTIDE SEQUENCE [LARGE SCALE GENOMIC DNA]</scope>
    <source>
        <strain evidence="6 7">CCUG 13096</strain>
    </source>
</reference>
<dbReference type="InterPro" id="IPR024930">
    <property type="entry name" value="Skp_dom_sf"/>
</dbReference>
<proteinExistence type="inferred from homology"/>
<evidence type="ECO:0000256" key="5">
    <source>
        <dbReference type="SAM" id="SignalP"/>
    </source>
</evidence>
<evidence type="ECO:0000256" key="4">
    <source>
        <dbReference type="SAM" id="MobiDB-lite"/>
    </source>
</evidence>
<feature type="coiled-coil region" evidence="3">
    <location>
        <begin position="40"/>
        <end position="107"/>
    </location>
</feature>
<dbReference type="SUPFAM" id="SSF111384">
    <property type="entry name" value="OmpH-like"/>
    <property type="match status" value="1"/>
</dbReference>
<evidence type="ECO:0000256" key="2">
    <source>
        <dbReference type="ARBA" id="ARBA00022729"/>
    </source>
</evidence>
<protein>
    <submittedName>
        <fullName evidence="6">OmpH family outer membrane protein</fullName>
    </submittedName>
</protein>
<name>A0ABU5Z7N8_9FLAO</name>
<keyword evidence="3" id="KW-0175">Coiled coil</keyword>
<dbReference type="InterPro" id="IPR005632">
    <property type="entry name" value="Chaperone_Skp"/>
</dbReference>
<comment type="caution">
    <text evidence="6">The sequence shown here is derived from an EMBL/GenBank/DDBJ whole genome shotgun (WGS) entry which is preliminary data.</text>
</comment>
<dbReference type="EMBL" id="JAYKBW010000002">
    <property type="protein sequence ID" value="MEB3074152.1"/>
    <property type="molecule type" value="Genomic_DNA"/>
</dbReference>
<keyword evidence="2 5" id="KW-0732">Signal</keyword>
<feature type="chain" id="PRO_5047259602" evidence="5">
    <location>
        <begin position="25"/>
        <end position="232"/>
    </location>
</feature>
<dbReference type="SMART" id="SM00935">
    <property type="entry name" value="OmpH"/>
    <property type="match status" value="1"/>
</dbReference>